<proteinExistence type="predicted"/>
<feature type="transmembrane region" description="Helical" evidence="1">
    <location>
        <begin position="6"/>
        <end position="25"/>
    </location>
</feature>
<dbReference type="OrthoDB" id="10669034at2759"/>
<keyword evidence="1" id="KW-0472">Membrane</keyword>
<keyword evidence="1" id="KW-0812">Transmembrane</keyword>
<gene>
    <name evidence="2" type="primary">PmUG01_00023500</name>
    <name evidence="2" type="ORF">PMUG01_00023500</name>
</gene>
<dbReference type="AlphaFoldDB" id="A0A1D3JI13"/>
<evidence type="ECO:0000313" key="3">
    <source>
        <dbReference type="Proteomes" id="UP000219813"/>
    </source>
</evidence>
<dbReference type="Pfam" id="PF12420">
    <property type="entry name" value="DUF3671"/>
    <property type="match status" value="1"/>
</dbReference>
<feature type="transmembrane region" description="Helical" evidence="1">
    <location>
        <begin position="158"/>
        <end position="178"/>
    </location>
</feature>
<evidence type="ECO:0000313" key="2">
    <source>
        <dbReference type="EMBL" id="SBT86090.1"/>
    </source>
</evidence>
<protein>
    <submittedName>
        <fullName evidence="2">Fam-m protein</fullName>
    </submittedName>
</protein>
<evidence type="ECO:0000256" key="1">
    <source>
        <dbReference type="SAM" id="Phobius"/>
    </source>
</evidence>
<reference evidence="2 3" key="1">
    <citation type="submission" date="2016-06" db="EMBL/GenBank/DDBJ databases">
        <authorList>
            <consortium name="Pathogen Informatics"/>
        </authorList>
    </citation>
    <scope>NUCLEOTIDE SEQUENCE [LARGE SCALE GENOMIC DNA]</scope>
</reference>
<keyword evidence="1" id="KW-1133">Transmembrane helix</keyword>
<accession>A0A1D3JI13</accession>
<dbReference type="VEuPathDB" id="PlasmoDB:PmUG01_00023500"/>
<dbReference type="EMBL" id="FLRL01000046">
    <property type="protein sequence ID" value="SBT86090.1"/>
    <property type="molecule type" value="Genomic_DNA"/>
</dbReference>
<dbReference type="RefSeq" id="XP_028859302.1">
    <property type="nucleotide sequence ID" value="XM_029007044.1"/>
</dbReference>
<dbReference type="KEGG" id="pmal:PMUG01_00023500"/>
<keyword evidence="3" id="KW-1185">Reference proteome</keyword>
<dbReference type="Proteomes" id="UP000219813">
    <property type="component" value="Unassembled WGS sequence"/>
</dbReference>
<sequence length="249" mass="29567">MEKPKKLFLFTEIFFFIISTWILNFENDVILFNKILDVNYNLVQKLDIKMYRLLAKYKETKDSNSASLKDDIPNNRGYSQRDIFNKVEDTMKRKKSNRSSLNKAQYYTEVINHNKGMFDGKHFHFEKKWIKKKDYDYFLEKNRRIGDICLKKIKFRNYGFGVFIFFIFFVLGIGYPILQGLGYLKDAAEKILKSIKSAFELAEDIQVPTYTYPLLFSILLFILAIIIVVGITKILINNEKYKKIKLMTE</sequence>
<feature type="transmembrane region" description="Helical" evidence="1">
    <location>
        <begin position="214"/>
        <end position="236"/>
    </location>
</feature>
<dbReference type="InterPro" id="IPR022139">
    <property type="entry name" value="Fam-L/Fam-M-like_plasmodium"/>
</dbReference>
<dbReference type="GeneID" id="39865693"/>
<organism evidence="2 3">
    <name type="scientific">Plasmodium malariae</name>
    <dbReference type="NCBI Taxonomy" id="5858"/>
    <lineage>
        <taxon>Eukaryota</taxon>
        <taxon>Sar</taxon>
        <taxon>Alveolata</taxon>
        <taxon>Apicomplexa</taxon>
        <taxon>Aconoidasida</taxon>
        <taxon>Haemosporida</taxon>
        <taxon>Plasmodiidae</taxon>
        <taxon>Plasmodium</taxon>
        <taxon>Plasmodium (Plasmodium)</taxon>
    </lineage>
</organism>
<name>A0A1D3JI13_PLAMA</name>